<dbReference type="RefSeq" id="WP_133993115.1">
    <property type="nucleotide sequence ID" value="NZ_SODV01000001.1"/>
</dbReference>
<keyword evidence="1" id="KW-0732">Signal</keyword>
<dbReference type="AlphaFoldDB" id="A0A4R8DU40"/>
<evidence type="ECO:0000256" key="1">
    <source>
        <dbReference type="SAM" id="SignalP"/>
    </source>
</evidence>
<dbReference type="Proteomes" id="UP000294498">
    <property type="component" value="Unassembled WGS sequence"/>
</dbReference>
<dbReference type="EMBL" id="SODV01000001">
    <property type="protein sequence ID" value="TDX00965.1"/>
    <property type="molecule type" value="Genomic_DNA"/>
</dbReference>
<feature type="signal peptide" evidence="1">
    <location>
        <begin position="1"/>
        <end position="22"/>
    </location>
</feature>
<name>A0A4R8DU40_9BACT</name>
<feature type="chain" id="PRO_5020677968" evidence="1">
    <location>
        <begin position="23"/>
        <end position="174"/>
    </location>
</feature>
<protein>
    <submittedName>
        <fullName evidence="2">Uncharacterized protein</fullName>
    </submittedName>
</protein>
<proteinExistence type="predicted"/>
<organism evidence="2 3">
    <name type="scientific">Dinghuibacter silviterrae</name>
    <dbReference type="NCBI Taxonomy" id="1539049"/>
    <lineage>
        <taxon>Bacteria</taxon>
        <taxon>Pseudomonadati</taxon>
        <taxon>Bacteroidota</taxon>
        <taxon>Chitinophagia</taxon>
        <taxon>Chitinophagales</taxon>
        <taxon>Chitinophagaceae</taxon>
        <taxon>Dinghuibacter</taxon>
    </lineage>
</organism>
<gene>
    <name evidence="2" type="ORF">EDB95_1996</name>
</gene>
<keyword evidence="3" id="KW-1185">Reference proteome</keyword>
<reference evidence="2 3" key="1">
    <citation type="submission" date="2019-03" db="EMBL/GenBank/DDBJ databases">
        <title>Genomic Encyclopedia of Type Strains, Phase IV (KMG-IV): sequencing the most valuable type-strain genomes for metagenomic binning, comparative biology and taxonomic classification.</title>
        <authorList>
            <person name="Goeker M."/>
        </authorList>
    </citation>
    <scope>NUCLEOTIDE SEQUENCE [LARGE SCALE GENOMIC DNA]</scope>
    <source>
        <strain evidence="2 3">DSM 100059</strain>
    </source>
</reference>
<dbReference type="PROSITE" id="PS51257">
    <property type="entry name" value="PROKAR_LIPOPROTEIN"/>
    <property type="match status" value="1"/>
</dbReference>
<evidence type="ECO:0000313" key="3">
    <source>
        <dbReference type="Proteomes" id="UP000294498"/>
    </source>
</evidence>
<sequence>MRSMKCCGAVIVALAIAMTACKKSSSGNSLGTGSMTVNGQSTTFAAVYDTTTIFTIVAAGVLPATKDTAEITFTLSYNNVYSNIAPWNYQYSGLWADTATEQVLNVFLVDAKTGYQYRDASTTTQYPSVLHPDVMTITSNKGNVISGTFSGELFDLNANDSLLIQNGSFSAKLQ</sequence>
<accession>A0A4R8DU40</accession>
<evidence type="ECO:0000313" key="2">
    <source>
        <dbReference type="EMBL" id="TDX00965.1"/>
    </source>
</evidence>
<comment type="caution">
    <text evidence="2">The sequence shown here is derived from an EMBL/GenBank/DDBJ whole genome shotgun (WGS) entry which is preliminary data.</text>
</comment>